<dbReference type="SFLD" id="SFLDG01021">
    <property type="entry name" value="Trichodiene_Synthase_Like"/>
    <property type="match status" value="1"/>
</dbReference>
<dbReference type="GO" id="GO:0016838">
    <property type="term" value="F:carbon-oxygen lyase activity, acting on phosphates"/>
    <property type="evidence" value="ECO:0007669"/>
    <property type="project" value="InterPro"/>
</dbReference>
<evidence type="ECO:0000256" key="3">
    <source>
        <dbReference type="SAM" id="MobiDB-lite"/>
    </source>
</evidence>
<dbReference type="InterPro" id="IPR024652">
    <property type="entry name" value="Trichodiene_synth"/>
</dbReference>
<accession>A0AAJ0CDL6</accession>
<gene>
    <name evidence="4" type="ORF">QQS21_012395</name>
</gene>
<dbReference type="InterPro" id="IPR008949">
    <property type="entry name" value="Isoprenoid_synthase_dom_sf"/>
</dbReference>
<evidence type="ECO:0000313" key="5">
    <source>
        <dbReference type="Proteomes" id="UP001251528"/>
    </source>
</evidence>
<organism evidence="4 5">
    <name type="scientific">Conoideocrella luteorostrata</name>
    <dbReference type="NCBI Taxonomy" id="1105319"/>
    <lineage>
        <taxon>Eukaryota</taxon>
        <taxon>Fungi</taxon>
        <taxon>Dikarya</taxon>
        <taxon>Ascomycota</taxon>
        <taxon>Pezizomycotina</taxon>
        <taxon>Sordariomycetes</taxon>
        <taxon>Hypocreomycetidae</taxon>
        <taxon>Hypocreales</taxon>
        <taxon>Clavicipitaceae</taxon>
        <taxon>Conoideocrella</taxon>
    </lineage>
</organism>
<sequence>MDHNHNLLNSGKPLMPEEEGRRADDALSGPTPVSSSIIPSEKLANSHIRVSIARFLDLCGLVYPKSSSHLEFTAHCIQESMDRGYVTPTNDSFKLFIPAGVAMACTAYGHQPLNVQVFICFYTAFAIYVDDMSSKDIMAVEQFNHRFVTGQPQSLELLDHFAALLKLVPDVFSPIAANIITTSTLDFITAQLLENAVKDHKLETSADRFPIFCRDMSSASRAYAMFIPPPEVPLIYFLQALPDCAIFFSNGNDILSCYKEQVAGEEVNLICLAAQCRGVHQDVILQELIEQTSKAHHRVLDVLRPCSASLSAYVSFSQGYIGFHTSLSRYKLDELGLYGEA</sequence>
<dbReference type="AlphaFoldDB" id="A0AAJ0CDL6"/>
<proteinExistence type="inferred from homology"/>
<dbReference type="EMBL" id="JASWJB010000524">
    <property type="protein sequence ID" value="KAK2589923.1"/>
    <property type="molecule type" value="Genomic_DNA"/>
</dbReference>
<keyword evidence="5" id="KW-1185">Reference proteome</keyword>
<evidence type="ECO:0000256" key="1">
    <source>
        <dbReference type="ARBA" id="ARBA00007946"/>
    </source>
</evidence>
<evidence type="ECO:0000256" key="2">
    <source>
        <dbReference type="ARBA" id="ARBA00023239"/>
    </source>
</evidence>
<comment type="caution">
    <text evidence="4">The sequence shown here is derived from an EMBL/GenBank/DDBJ whole genome shotgun (WGS) entry which is preliminary data.</text>
</comment>
<dbReference type="Proteomes" id="UP001251528">
    <property type="component" value="Unassembled WGS sequence"/>
</dbReference>
<dbReference type="Pfam" id="PF06330">
    <property type="entry name" value="TRI5"/>
    <property type="match status" value="1"/>
</dbReference>
<reference evidence="4" key="1">
    <citation type="submission" date="2023-06" db="EMBL/GenBank/DDBJ databases">
        <title>Conoideocrella luteorostrata (Hypocreales: Clavicipitaceae), a potential biocontrol fungus for elongate hemlock scale in United States Christmas tree production areas.</title>
        <authorList>
            <person name="Barrett H."/>
            <person name="Lovett B."/>
            <person name="Macias A.M."/>
            <person name="Stajich J.E."/>
            <person name="Kasson M.T."/>
        </authorList>
    </citation>
    <scope>NUCLEOTIDE SEQUENCE</scope>
    <source>
        <strain evidence="4">ARSEF 14590</strain>
    </source>
</reference>
<dbReference type="SUPFAM" id="SSF48576">
    <property type="entry name" value="Terpenoid synthases"/>
    <property type="match status" value="1"/>
</dbReference>
<evidence type="ECO:0008006" key="6">
    <source>
        <dbReference type="Google" id="ProtNLM"/>
    </source>
</evidence>
<dbReference type="SFLD" id="SFLDS00005">
    <property type="entry name" value="Isoprenoid_Synthase_Type_I"/>
    <property type="match status" value="1"/>
</dbReference>
<name>A0AAJ0CDL6_9HYPO</name>
<protein>
    <recommendedName>
        <fullName evidence="6">Terpenoid synthase</fullName>
    </recommendedName>
</protein>
<keyword evidence="2" id="KW-0456">Lyase</keyword>
<dbReference type="Gene3D" id="1.10.600.10">
    <property type="entry name" value="Farnesyl Diphosphate Synthase"/>
    <property type="match status" value="1"/>
</dbReference>
<evidence type="ECO:0000313" key="4">
    <source>
        <dbReference type="EMBL" id="KAK2589923.1"/>
    </source>
</evidence>
<feature type="region of interest" description="Disordered" evidence="3">
    <location>
        <begin position="1"/>
        <end position="34"/>
    </location>
</feature>
<comment type="similarity">
    <text evidence="1">Belongs to the trichodiene synthase family.</text>
</comment>